<keyword evidence="1 4" id="KW-0808">Transferase</keyword>
<sequence>MAETITIRMAVDADGAALNALRPRMDRVRDDRYFAQCMGEIAAERRVMFVAEMGGTIVGYVMLNRQSRYQPFRSAGIYEIQDLYVLPDHRRDGVGEQLVQSCEDHARSENCDMIGLAVGLHAGFGSAQRLYVRRGYVPDGFGLVYDMDRVAEGAFVCVDDDLNLMMVKDL</sequence>
<dbReference type="OrthoDB" id="9803772at2"/>
<gene>
    <name evidence="4" type="ordered locus">MICA_1730</name>
</gene>
<dbReference type="PANTHER" id="PTHR43877">
    <property type="entry name" value="AMINOALKYLPHOSPHONATE N-ACETYLTRANSFERASE-RELATED-RELATED"/>
    <property type="match status" value="1"/>
</dbReference>
<dbReference type="STRING" id="856793.MICA_1730"/>
<dbReference type="Proteomes" id="UP000009286">
    <property type="component" value="Chromosome"/>
</dbReference>
<dbReference type="InterPro" id="IPR050832">
    <property type="entry name" value="Bact_Acetyltransf"/>
</dbReference>
<evidence type="ECO:0000256" key="1">
    <source>
        <dbReference type="ARBA" id="ARBA00022679"/>
    </source>
</evidence>
<dbReference type="CDD" id="cd04301">
    <property type="entry name" value="NAT_SF"/>
    <property type="match status" value="1"/>
</dbReference>
<dbReference type="InterPro" id="IPR016181">
    <property type="entry name" value="Acyl_CoA_acyltransferase"/>
</dbReference>
<evidence type="ECO:0000256" key="2">
    <source>
        <dbReference type="ARBA" id="ARBA00023315"/>
    </source>
</evidence>
<keyword evidence="5" id="KW-1185">Reference proteome</keyword>
<evidence type="ECO:0000313" key="4">
    <source>
        <dbReference type="EMBL" id="AEP10043.1"/>
    </source>
</evidence>
<evidence type="ECO:0000313" key="5">
    <source>
        <dbReference type="Proteomes" id="UP000009286"/>
    </source>
</evidence>
<dbReference type="Gene3D" id="3.40.630.30">
    <property type="match status" value="1"/>
</dbReference>
<dbReference type="PROSITE" id="PS51186">
    <property type="entry name" value="GNAT"/>
    <property type="match status" value="1"/>
</dbReference>
<dbReference type="KEGG" id="mai:MICA_1730"/>
<dbReference type="InterPro" id="IPR000182">
    <property type="entry name" value="GNAT_dom"/>
</dbReference>
<dbReference type="AlphaFoldDB" id="G2KRT5"/>
<dbReference type="EMBL" id="CP002382">
    <property type="protein sequence ID" value="AEP10043.1"/>
    <property type="molecule type" value="Genomic_DNA"/>
</dbReference>
<accession>G2KRT5</accession>
<keyword evidence="2" id="KW-0012">Acyltransferase</keyword>
<organism evidence="4 5">
    <name type="scientific">Micavibrio aeruginosavorus (strain ARL-13)</name>
    <dbReference type="NCBI Taxonomy" id="856793"/>
    <lineage>
        <taxon>Bacteria</taxon>
        <taxon>Pseudomonadati</taxon>
        <taxon>Bdellovibrionota</taxon>
        <taxon>Bdellovibrionia</taxon>
        <taxon>Bdellovibrionales</taxon>
        <taxon>Pseudobdellovibrionaceae</taxon>
        <taxon>Micavibrio</taxon>
    </lineage>
</organism>
<dbReference type="GO" id="GO:0016747">
    <property type="term" value="F:acyltransferase activity, transferring groups other than amino-acyl groups"/>
    <property type="evidence" value="ECO:0007669"/>
    <property type="project" value="InterPro"/>
</dbReference>
<dbReference type="HOGENOM" id="CLU_121411_0_0_5"/>
<dbReference type="eggNOG" id="COG0456">
    <property type="taxonomic scope" value="Bacteria"/>
</dbReference>
<reference evidence="4 5" key="1">
    <citation type="journal article" date="2011" name="BMC Genomics">
        <title>Genomic insights into an obligate epibiotic bacterial predator: Micavibrio aeruginosavorus ARL-13.</title>
        <authorList>
            <person name="Wang Z."/>
            <person name="Kadouri D."/>
            <person name="Wu M."/>
        </authorList>
    </citation>
    <scope>NUCLEOTIDE SEQUENCE [LARGE SCALE GENOMIC DNA]</scope>
    <source>
        <strain evidence="4 5">ARL-13</strain>
    </source>
</reference>
<dbReference type="RefSeq" id="WP_014103266.1">
    <property type="nucleotide sequence ID" value="NC_016026.1"/>
</dbReference>
<dbReference type="SUPFAM" id="SSF55729">
    <property type="entry name" value="Acyl-CoA N-acyltransferases (Nat)"/>
    <property type="match status" value="1"/>
</dbReference>
<proteinExistence type="predicted"/>
<name>G2KRT5_MICAA</name>
<feature type="domain" description="N-acetyltransferase" evidence="3">
    <location>
        <begin position="5"/>
        <end position="170"/>
    </location>
</feature>
<protein>
    <submittedName>
        <fullName evidence="4">Acetyltransferase family protein</fullName>
    </submittedName>
</protein>
<dbReference type="Pfam" id="PF00583">
    <property type="entry name" value="Acetyltransf_1"/>
    <property type="match status" value="1"/>
</dbReference>
<evidence type="ECO:0000259" key="3">
    <source>
        <dbReference type="PROSITE" id="PS51186"/>
    </source>
</evidence>